<dbReference type="InterPro" id="IPR027417">
    <property type="entry name" value="P-loop_NTPase"/>
</dbReference>
<evidence type="ECO:0008006" key="3">
    <source>
        <dbReference type="Google" id="ProtNLM"/>
    </source>
</evidence>
<name>S7U0R5_DESML</name>
<accession>S7U0R5</accession>
<keyword evidence="2" id="KW-1185">Reference proteome</keyword>
<evidence type="ECO:0000313" key="2">
    <source>
        <dbReference type="Proteomes" id="UP000014977"/>
    </source>
</evidence>
<evidence type="ECO:0000313" key="1">
    <source>
        <dbReference type="EMBL" id="EPR43021.1"/>
    </source>
</evidence>
<reference evidence="1 2" key="1">
    <citation type="journal article" date="2013" name="Genome Announc.">
        <title>Draft genome sequences for three mercury-methylating, sulfate-reducing bacteria.</title>
        <authorList>
            <person name="Brown S.D."/>
            <person name="Hurt R.A.Jr."/>
            <person name="Gilmour C.C."/>
            <person name="Elias D.A."/>
        </authorList>
    </citation>
    <scope>NUCLEOTIDE SEQUENCE [LARGE SCALE GENOMIC DNA]</scope>
    <source>
        <strain evidence="1 2">DSM 2059</strain>
    </source>
</reference>
<dbReference type="PATRIC" id="fig|1121405.3.peg.780"/>
<organism evidence="1 2">
    <name type="scientific">Desulfococcus multivorans DSM 2059</name>
    <dbReference type="NCBI Taxonomy" id="1121405"/>
    <lineage>
        <taxon>Bacteria</taxon>
        <taxon>Pseudomonadati</taxon>
        <taxon>Thermodesulfobacteriota</taxon>
        <taxon>Desulfobacteria</taxon>
        <taxon>Desulfobacterales</taxon>
        <taxon>Desulfococcaceae</taxon>
        <taxon>Desulfococcus</taxon>
    </lineage>
</organism>
<dbReference type="RefSeq" id="WP_020875798.1">
    <property type="nucleotide sequence ID" value="NZ_ATHJ01000060.1"/>
</dbReference>
<dbReference type="STRING" id="897.B2D07_12570"/>
<dbReference type="AlphaFoldDB" id="S7U0R5"/>
<dbReference type="Proteomes" id="UP000014977">
    <property type="component" value="Unassembled WGS sequence"/>
</dbReference>
<comment type="caution">
    <text evidence="1">The sequence shown here is derived from an EMBL/GenBank/DDBJ whole genome shotgun (WGS) entry which is preliminary data.</text>
</comment>
<dbReference type="eggNOG" id="COG0489">
    <property type="taxonomic scope" value="Bacteria"/>
</dbReference>
<proteinExistence type="predicted"/>
<dbReference type="Gene3D" id="3.40.50.300">
    <property type="entry name" value="P-loop containing nucleotide triphosphate hydrolases"/>
    <property type="match status" value="1"/>
</dbReference>
<gene>
    <name evidence="1" type="ORF">dsmv_1451</name>
</gene>
<dbReference type="SUPFAM" id="SSF52540">
    <property type="entry name" value="P-loop containing nucleoside triphosphate hydrolases"/>
    <property type="match status" value="1"/>
</dbReference>
<sequence length="240" mass="26124">MKHLNIHLSGIVIIVGNYGSGKTEVAVNLAVNQRQSGRHVRIGDLDLVNPYFRTREAKTALNDLGIDVVLPPSEYFHADLPILTPAIAGMIQAPGQLVILDAGGDDAGATVLAALADPLRGKNIRMLQVVNPFRPFTHTLEGCLKIKKEIEIASKLNVNGIIGNANLIDDTVVQDIYDGYDFVNTYATESRLPLEFITARESLIPELDLSRFSCPVLPILRQLVPPWKTAATIGSGRLKI</sequence>
<protein>
    <recommendedName>
        <fullName evidence="3">Cobalamin biosynthesis protein CbiA</fullName>
    </recommendedName>
</protein>
<dbReference type="EMBL" id="ATHJ01000060">
    <property type="protein sequence ID" value="EPR43021.1"/>
    <property type="molecule type" value="Genomic_DNA"/>
</dbReference>